<sequence>MINLKYLRSTMLRRRKHLLDRRSQQSKESPMKSVSCDWKYKNEPLKLDGTDILHTDGLTTERTGMR</sequence>
<evidence type="ECO:0000313" key="1">
    <source>
        <dbReference type="EMBL" id="KAA6333126.1"/>
    </source>
</evidence>
<dbReference type="AlphaFoldDB" id="A0A5J4RG98"/>
<reference evidence="1 2" key="1">
    <citation type="submission" date="2019-03" db="EMBL/GenBank/DDBJ databases">
        <title>Single cell metagenomics reveals metabolic interactions within the superorganism composed of flagellate Streblomastix strix and complex community of Bacteroidetes bacteria on its surface.</title>
        <authorList>
            <person name="Treitli S.C."/>
            <person name="Kolisko M."/>
            <person name="Husnik F."/>
            <person name="Keeling P."/>
            <person name="Hampl V."/>
        </authorList>
    </citation>
    <scope>NUCLEOTIDE SEQUENCE [LARGE SCALE GENOMIC DNA]</scope>
    <source>
        <strain evidence="1">ST1C</strain>
    </source>
</reference>
<proteinExistence type="predicted"/>
<evidence type="ECO:0000313" key="2">
    <source>
        <dbReference type="Proteomes" id="UP000324800"/>
    </source>
</evidence>
<organism evidence="1 2">
    <name type="scientific">Streblomastix strix</name>
    <dbReference type="NCBI Taxonomy" id="222440"/>
    <lineage>
        <taxon>Eukaryota</taxon>
        <taxon>Metamonada</taxon>
        <taxon>Preaxostyla</taxon>
        <taxon>Oxymonadida</taxon>
        <taxon>Streblomastigidae</taxon>
        <taxon>Streblomastix</taxon>
    </lineage>
</organism>
<accession>A0A5J4RG98</accession>
<dbReference type="EMBL" id="SNRW01042261">
    <property type="protein sequence ID" value="KAA6333126.1"/>
    <property type="molecule type" value="Genomic_DNA"/>
</dbReference>
<protein>
    <submittedName>
        <fullName evidence="1">Uncharacterized protein</fullName>
    </submittedName>
</protein>
<name>A0A5J4RG98_9EUKA</name>
<comment type="caution">
    <text evidence="1">The sequence shown here is derived from an EMBL/GenBank/DDBJ whole genome shotgun (WGS) entry which is preliminary data.</text>
</comment>
<dbReference type="Proteomes" id="UP000324800">
    <property type="component" value="Unassembled WGS sequence"/>
</dbReference>
<gene>
    <name evidence="1" type="ORF">EZS28_053204</name>
</gene>